<evidence type="ECO:0000313" key="4">
    <source>
        <dbReference type="Proteomes" id="UP000179807"/>
    </source>
</evidence>
<evidence type="ECO:0000313" key="3">
    <source>
        <dbReference type="EMBL" id="OHT16032.1"/>
    </source>
</evidence>
<reference evidence="3" key="1">
    <citation type="submission" date="2016-10" db="EMBL/GenBank/DDBJ databases">
        <authorList>
            <person name="Benchimol M."/>
            <person name="Almeida L.G."/>
            <person name="Vasconcelos A.T."/>
            <person name="Perreira-Neves A."/>
            <person name="Rosa I.A."/>
            <person name="Tasca T."/>
            <person name="Bogo M.R."/>
            <person name="de Souza W."/>
        </authorList>
    </citation>
    <scope>NUCLEOTIDE SEQUENCE [LARGE SCALE GENOMIC DNA]</scope>
    <source>
        <strain evidence="3">K</strain>
    </source>
</reference>
<evidence type="ECO:0000256" key="1">
    <source>
        <dbReference type="ARBA" id="ARBA00006941"/>
    </source>
</evidence>
<dbReference type="VEuPathDB" id="TrichDB:TRFO_13521"/>
<dbReference type="RefSeq" id="XP_068369168.1">
    <property type="nucleotide sequence ID" value="XM_068497304.1"/>
</dbReference>
<dbReference type="SUPFAM" id="SSF57798">
    <property type="entry name" value="Casein kinase II beta subunit"/>
    <property type="match status" value="1"/>
</dbReference>
<gene>
    <name evidence="3" type="ORF">TRFO_13521</name>
</gene>
<dbReference type="Proteomes" id="UP000179807">
    <property type="component" value="Unassembled WGS sequence"/>
</dbReference>
<accession>A0A1J4KYS7</accession>
<dbReference type="GO" id="GO:0005737">
    <property type="term" value="C:cytoplasm"/>
    <property type="evidence" value="ECO:0007669"/>
    <property type="project" value="TreeGrafter"/>
</dbReference>
<dbReference type="GeneID" id="94832008"/>
<dbReference type="GO" id="GO:0016301">
    <property type="term" value="F:kinase activity"/>
    <property type="evidence" value="ECO:0007669"/>
    <property type="project" value="UniProtKB-KW"/>
</dbReference>
<dbReference type="FunFam" id="2.20.25.20:FF:000001">
    <property type="entry name" value="Casein kinase II subunit beta"/>
    <property type="match status" value="1"/>
</dbReference>
<keyword evidence="3" id="KW-0418">Kinase</keyword>
<dbReference type="PANTHER" id="PTHR11740">
    <property type="entry name" value="CASEIN KINASE II SUBUNIT BETA"/>
    <property type="match status" value="1"/>
</dbReference>
<comment type="caution">
    <text evidence="3">The sequence shown here is derived from an EMBL/GenBank/DDBJ whole genome shotgun (WGS) entry which is preliminary data.</text>
</comment>
<evidence type="ECO:0000256" key="2">
    <source>
        <dbReference type="RuleBase" id="RU361268"/>
    </source>
</evidence>
<proteinExistence type="inferred from homology"/>
<keyword evidence="4" id="KW-1185">Reference proteome</keyword>
<keyword evidence="3" id="KW-0808">Transferase</keyword>
<dbReference type="Pfam" id="PF01214">
    <property type="entry name" value="CK_II_beta"/>
    <property type="match status" value="1"/>
</dbReference>
<protein>
    <recommendedName>
        <fullName evidence="2">Casein kinase II subunit beta</fullName>
        <shortName evidence="2">CK II beta</shortName>
    </recommendedName>
</protein>
<comment type="subunit">
    <text evidence="2">Tetramer of two alpha and two beta subunits.</text>
</comment>
<dbReference type="GO" id="GO:0005956">
    <property type="term" value="C:protein kinase CK2 complex"/>
    <property type="evidence" value="ECO:0007669"/>
    <property type="project" value="UniProtKB-UniRule"/>
</dbReference>
<dbReference type="PANTHER" id="PTHR11740:SF0">
    <property type="entry name" value="CASEIN KINASE II SUBUNIT BETA"/>
    <property type="match status" value="1"/>
</dbReference>
<dbReference type="InterPro" id="IPR016149">
    <property type="entry name" value="Casein_kin_II_reg-sub_N"/>
</dbReference>
<dbReference type="Gene3D" id="1.10.1820.10">
    <property type="entry name" value="protein kinase ck2 holoenzyme, chain C, domain 1"/>
    <property type="match status" value="1"/>
</dbReference>
<dbReference type="GO" id="GO:0019887">
    <property type="term" value="F:protein kinase regulator activity"/>
    <property type="evidence" value="ECO:0007669"/>
    <property type="project" value="InterPro"/>
</dbReference>
<dbReference type="PRINTS" id="PR00472">
    <property type="entry name" value="CASNKINASEII"/>
</dbReference>
<dbReference type="InterPro" id="IPR035991">
    <property type="entry name" value="Casein_kinase_II_beta-like"/>
</dbReference>
<dbReference type="SMART" id="SM01085">
    <property type="entry name" value="CK_II_beta"/>
    <property type="match status" value="1"/>
</dbReference>
<dbReference type="OrthoDB" id="3971593at2759"/>
<dbReference type="EMBL" id="MLAK01000156">
    <property type="protein sequence ID" value="OHT16032.1"/>
    <property type="molecule type" value="Genomic_DNA"/>
</dbReference>
<dbReference type="AlphaFoldDB" id="A0A1J4KYS7"/>
<sequence>MSRRDNFRALYFDPSSQNWLVEIDDMYLQSAVSYYGLNSIVPNYSRAAGIIKGRRVDTSEMSERQIKTLAESCRLLYGLLHQRYIVTEDGIRKLENKYRRKVYGVCPRVACKGRPLIPMGLTIEPRLGKVRRWCPQCHDIYDGGVDLDGAYFGSDLPIMFHKMNDIPIKFRPFSSFLKKYIDENGNEVPEIKQRLYRWGEYPAIK</sequence>
<name>A0A1J4KYS7_9EUKA</name>
<dbReference type="Gene3D" id="2.20.25.20">
    <property type="match status" value="1"/>
</dbReference>
<comment type="similarity">
    <text evidence="1 2">Belongs to the casein kinase 2 subunit beta family.</text>
</comment>
<dbReference type="InterPro" id="IPR000704">
    <property type="entry name" value="Casein_kinase_II_reg-sub"/>
</dbReference>
<dbReference type="PROSITE" id="PS01101">
    <property type="entry name" value="CK2_BETA"/>
    <property type="match status" value="1"/>
</dbReference>
<organism evidence="3 4">
    <name type="scientific">Tritrichomonas foetus</name>
    <dbReference type="NCBI Taxonomy" id="1144522"/>
    <lineage>
        <taxon>Eukaryota</taxon>
        <taxon>Metamonada</taxon>
        <taxon>Parabasalia</taxon>
        <taxon>Tritrichomonadida</taxon>
        <taxon>Tritrichomonadidae</taxon>
        <taxon>Tritrichomonas</taxon>
    </lineage>
</organism>